<feature type="domain" description="DUF4124" evidence="1">
    <location>
        <begin position="54"/>
        <end position="87"/>
    </location>
</feature>
<organism evidence="2 3">
    <name type="scientific">Saccharophagus degradans</name>
    <dbReference type="NCBI Taxonomy" id="86304"/>
    <lineage>
        <taxon>Bacteria</taxon>
        <taxon>Pseudomonadati</taxon>
        <taxon>Pseudomonadota</taxon>
        <taxon>Gammaproteobacteria</taxon>
        <taxon>Cellvibrionales</taxon>
        <taxon>Cellvibrionaceae</taxon>
        <taxon>Saccharophagus</taxon>
    </lineage>
</organism>
<dbReference type="RefSeq" id="WP_303492817.1">
    <property type="nucleotide sequence ID" value="NZ_JAUOPB010000007.1"/>
</dbReference>
<comment type="caution">
    <text evidence="2">The sequence shown here is derived from an EMBL/GenBank/DDBJ whole genome shotgun (WGS) entry which is preliminary data.</text>
</comment>
<dbReference type="InterPro" id="IPR025392">
    <property type="entry name" value="DUF4124"/>
</dbReference>
<evidence type="ECO:0000313" key="3">
    <source>
        <dbReference type="Proteomes" id="UP001169760"/>
    </source>
</evidence>
<evidence type="ECO:0000259" key="1">
    <source>
        <dbReference type="Pfam" id="PF13511"/>
    </source>
</evidence>
<evidence type="ECO:0000313" key="2">
    <source>
        <dbReference type="EMBL" id="MDO6422998.1"/>
    </source>
</evidence>
<accession>A0AAW7X921</accession>
<proteinExistence type="predicted"/>
<dbReference type="Proteomes" id="UP001169760">
    <property type="component" value="Unassembled WGS sequence"/>
</dbReference>
<dbReference type="EMBL" id="JAUOPB010000007">
    <property type="protein sequence ID" value="MDO6422998.1"/>
    <property type="molecule type" value="Genomic_DNA"/>
</dbReference>
<gene>
    <name evidence="2" type="ORF">Q4521_10975</name>
</gene>
<protein>
    <submittedName>
        <fullName evidence="2">DUF4124 domain-containing protein</fullName>
    </submittedName>
</protein>
<name>A0AAW7X921_9GAMM</name>
<reference evidence="2" key="1">
    <citation type="submission" date="2023-07" db="EMBL/GenBank/DDBJ databases">
        <title>Genome content predicts the carbon catabolic preferences of heterotrophic bacteria.</title>
        <authorList>
            <person name="Gralka M."/>
        </authorList>
    </citation>
    <scope>NUCLEOTIDE SEQUENCE</scope>
    <source>
        <strain evidence="2">I3M17_2</strain>
    </source>
</reference>
<dbReference type="Pfam" id="PF13511">
    <property type="entry name" value="DUF4124"/>
    <property type="match status" value="1"/>
</dbReference>
<sequence>MKKLIFKCVVVVVLALGASNYMMYIMTGKLPFSTESLPSFSSPSLPTFAEGKTTAYKWTDANGVVHYSSEPPPNPADAAVKMEVDPNVNLIQGIKEEPTIAGEADIPQGPDFSGNIYSPEKVKKLVDDAKAVQQQMNERTKSLEGI</sequence>
<dbReference type="AlphaFoldDB" id="A0AAW7X921"/>